<accession>A0A6P6X392</accession>
<name>A0A6P6X392_COFAR</name>
<dbReference type="InterPro" id="IPR004332">
    <property type="entry name" value="Transposase_MuDR"/>
</dbReference>
<gene>
    <name evidence="3" type="primary">LOC113738911</name>
</gene>
<dbReference type="PANTHER" id="PTHR31973">
    <property type="entry name" value="POLYPROTEIN, PUTATIVE-RELATED"/>
    <property type="match status" value="1"/>
</dbReference>
<keyword evidence="2" id="KW-1185">Reference proteome</keyword>
<evidence type="ECO:0000313" key="2">
    <source>
        <dbReference type="Proteomes" id="UP001652660"/>
    </source>
</evidence>
<sequence length="304" mass="35614">MEFLKSHFELKVRQKFFNFIVFRYVLVEWLVRKRYEVEWVKNYSKKIIAKCAKGCSWRIRATPIQGETTFQITSLKGQHVCVRYYNNKHTTIKYLSAKYQDKIRCNSKCAVNEFQNVIRRDLMINVFVAKIRRVKRKGKDEMFGIDMEQYHHLWSYAATIRQTNPDSTVKIKIDTAEEGSQGIFERLYYCLHACKQGSSMAIPIIGLDGCFLKYAFGGQLLSAIGRDDNENMVPIIVAVVEIERFCLRHMYQNFKQKSKGKELKDLFWAAVSARNEIDWKLAMNSLEKASKDAAEWLQKMPPVL</sequence>
<dbReference type="PANTHER" id="PTHR31973:SF187">
    <property type="entry name" value="MUTATOR TRANSPOSASE MUDRA PROTEIN"/>
    <property type="match status" value="1"/>
</dbReference>
<proteinExistence type="predicted"/>
<evidence type="ECO:0000313" key="3">
    <source>
        <dbReference type="RefSeq" id="XP_027121979.2"/>
    </source>
</evidence>
<dbReference type="GeneID" id="113738911"/>
<dbReference type="OrthoDB" id="1711274at2759"/>
<protein>
    <recommendedName>
        <fullName evidence="1">Transposase MuDR plant domain-containing protein</fullName>
    </recommendedName>
</protein>
<dbReference type="AlphaFoldDB" id="A0A6P6X392"/>
<dbReference type="RefSeq" id="XP_027121979.2">
    <property type="nucleotide sequence ID" value="XM_027266178.2"/>
</dbReference>
<feature type="domain" description="Transposase MuDR plant" evidence="1">
    <location>
        <begin position="9"/>
        <end position="72"/>
    </location>
</feature>
<reference evidence="3" key="2">
    <citation type="submission" date="2025-08" db="UniProtKB">
        <authorList>
            <consortium name="RefSeq"/>
        </authorList>
    </citation>
    <scope>IDENTIFICATION</scope>
    <source>
        <tissue evidence="3">Leaves</tissue>
    </source>
</reference>
<organism evidence="2 3">
    <name type="scientific">Coffea arabica</name>
    <name type="common">Arabian coffee</name>
    <dbReference type="NCBI Taxonomy" id="13443"/>
    <lineage>
        <taxon>Eukaryota</taxon>
        <taxon>Viridiplantae</taxon>
        <taxon>Streptophyta</taxon>
        <taxon>Embryophyta</taxon>
        <taxon>Tracheophyta</taxon>
        <taxon>Spermatophyta</taxon>
        <taxon>Magnoliopsida</taxon>
        <taxon>eudicotyledons</taxon>
        <taxon>Gunneridae</taxon>
        <taxon>Pentapetalae</taxon>
        <taxon>asterids</taxon>
        <taxon>lamiids</taxon>
        <taxon>Gentianales</taxon>
        <taxon>Rubiaceae</taxon>
        <taxon>Ixoroideae</taxon>
        <taxon>Gardenieae complex</taxon>
        <taxon>Bertiereae - Coffeeae clade</taxon>
        <taxon>Coffeeae</taxon>
        <taxon>Coffea</taxon>
    </lineage>
</organism>
<reference evidence="2" key="1">
    <citation type="journal article" date="2025" name="Foods">
        <title>Unveiling the Microbial Signatures of Arabica Coffee Cherries: Insights into Ripeness Specific Diversity, Functional Traits, and Implications for Quality and Safety.</title>
        <authorList>
            <consortium name="RefSeq"/>
            <person name="Tenea G.N."/>
            <person name="Cifuentes V."/>
            <person name="Reyes P."/>
            <person name="Cevallos-Vallejos M."/>
        </authorList>
    </citation>
    <scope>NUCLEOTIDE SEQUENCE [LARGE SCALE GENOMIC DNA]</scope>
</reference>
<evidence type="ECO:0000259" key="1">
    <source>
        <dbReference type="Pfam" id="PF03108"/>
    </source>
</evidence>
<dbReference type="Proteomes" id="UP001652660">
    <property type="component" value="Chromosome 4c"/>
</dbReference>
<dbReference type="Pfam" id="PF03108">
    <property type="entry name" value="DBD_Tnp_Mut"/>
    <property type="match status" value="1"/>
</dbReference>